<gene>
    <name evidence="1" type="ORF">D3226_08985</name>
</gene>
<reference evidence="1 2" key="1">
    <citation type="submission" date="2018-09" db="EMBL/GenBank/DDBJ databases">
        <title>Comparative genomics of Leucobacter spp.</title>
        <authorList>
            <person name="Reis A.C."/>
            <person name="Kolvenbach B.A."/>
            <person name="Corvini P.F.X."/>
            <person name="Nunes O.C."/>
        </authorList>
    </citation>
    <scope>NUCLEOTIDE SEQUENCE [LARGE SCALE GENOMIC DNA]</scope>
    <source>
        <strain evidence="1 2">L-1</strain>
    </source>
</reference>
<dbReference type="InterPro" id="IPR015018">
    <property type="entry name" value="DUF1905"/>
</dbReference>
<dbReference type="InterPro" id="IPR037079">
    <property type="entry name" value="AF2212/PG0164-like_sf"/>
</dbReference>
<evidence type="ECO:0000313" key="2">
    <source>
        <dbReference type="Proteomes" id="UP001646141"/>
    </source>
</evidence>
<dbReference type="RefSeq" id="WP_202382216.1">
    <property type="nucleotide sequence ID" value="NZ_BAAAMA010000001.1"/>
</dbReference>
<dbReference type="Proteomes" id="UP001646141">
    <property type="component" value="Unassembled WGS sequence"/>
</dbReference>
<evidence type="ECO:0000313" key="1">
    <source>
        <dbReference type="EMBL" id="MBL3690091.1"/>
    </source>
</evidence>
<accession>A0ABS1SPK3</accession>
<dbReference type="SUPFAM" id="SSF141694">
    <property type="entry name" value="AF2212/PG0164-like"/>
    <property type="match status" value="1"/>
</dbReference>
<name>A0ABS1SPK3_9MICO</name>
<protein>
    <submittedName>
        <fullName evidence="1">DUF1905 domain-containing protein</fullName>
    </submittedName>
</protein>
<keyword evidence="2" id="KW-1185">Reference proteome</keyword>
<organism evidence="1 2">
    <name type="scientific">Leucobacter chromiireducens subsp. chromiireducens</name>
    <dbReference type="NCBI Taxonomy" id="660067"/>
    <lineage>
        <taxon>Bacteria</taxon>
        <taxon>Bacillati</taxon>
        <taxon>Actinomycetota</taxon>
        <taxon>Actinomycetes</taxon>
        <taxon>Micrococcales</taxon>
        <taxon>Microbacteriaceae</taxon>
        <taxon>Leucobacter</taxon>
    </lineage>
</organism>
<dbReference type="Gene3D" id="2.40.30.100">
    <property type="entry name" value="AF2212/PG0164-like"/>
    <property type="match status" value="1"/>
</dbReference>
<comment type="caution">
    <text evidence="1">The sequence shown here is derived from an EMBL/GenBank/DDBJ whole genome shotgun (WGS) entry which is preliminary data.</text>
</comment>
<dbReference type="Pfam" id="PF08922">
    <property type="entry name" value="DUF1905"/>
    <property type="match status" value="1"/>
</dbReference>
<dbReference type="EMBL" id="QYAD01000003">
    <property type="protein sequence ID" value="MBL3690091.1"/>
    <property type="molecule type" value="Genomic_DNA"/>
</dbReference>
<sequence length="98" mass="10743">MFVEFTAVPYLWEARTEKWVFIELPGPLSEDIAEIPRPRAGFGAVKVEARVGATVWRTSIFPAGTDGAYVLPIKRAVREAAGIEVGEEVSILLSVLDL</sequence>
<proteinExistence type="predicted"/>